<feature type="compositionally biased region" description="Basic and acidic residues" evidence="1">
    <location>
        <begin position="25"/>
        <end position="39"/>
    </location>
</feature>
<feature type="region of interest" description="Disordered" evidence="1">
    <location>
        <begin position="24"/>
        <end position="77"/>
    </location>
</feature>
<accession>A0A2T2ZUU1</accession>
<dbReference type="EMBL" id="KZ678661">
    <property type="protein sequence ID" value="PSR77307.1"/>
    <property type="molecule type" value="Genomic_DNA"/>
</dbReference>
<evidence type="ECO:0000256" key="1">
    <source>
        <dbReference type="SAM" id="MobiDB-lite"/>
    </source>
</evidence>
<gene>
    <name evidence="2" type="ORF">BD289DRAFT_377903</name>
</gene>
<sequence length="289" mass="32884">MTPSTSSLVTTVEVLSMHPLLQHATKPDDDWTGLRDRAERKKRQTRLNVRAHRRRKAAEQQQQTRHASNLTQHTSHSRPPLCLASVFTGPIHALPLPALGQPYHNLSRQLFPLSSDHLIPLIEYNVYRATLTNIYILSLFQLLQNPDCAYLLNPQPPLFPTESATSTANKEIPASLHLTELQRTTPHELWIDTIPSPRMRDNAIRAVQQGRLNEDQVCGDVLRGLCGGAKEEVDARLIVWTMPWDASGWEVTEGFARKYAFLLEGCEDMLMATNRYRRQRGDDALVWKI</sequence>
<organism evidence="2 3">
    <name type="scientific">Coniella lustricola</name>
    <dbReference type="NCBI Taxonomy" id="2025994"/>
    <lineage>
        <taxon>Eukaryota</taxon>
        <taxon>Fungi</taxon>
        <taxon>Dikarya</taxon>
        <taxon>Ascomycota</taxon>
        <taxon>Pezizomycotina</taxon>
        <taxon>Sordariomycetes</taxon>
        <taxon>Sordariomycetidae</taxon>
        <taxon>Diaporthales</taxon>
        <taxon>Schizoparmaceae</taxon>
        <taxon>Coniella</taxon>
    </lineage>
</organism>
<feature type="compositionally biased region" description="Basic residues" evidence="1">
    <location>
        <begin position="40"/>
        <end position="56"/>
    </location>
</feature>
<dbReference type="Proteomes" id="UP000241462">
    <property type="component" value="Unassembled WGS sequence"/>
</dbReference>
<evidence type="ECO:0008006" key="4">
    <source>
        <dbReference type="Google" id="ProtNLM"/>
    </source>
</evidence>
<name>A0A2T2ZUU1_9PEZI</name>
<dbReference type="OrthoDB" id="125347at2759"/>
<keyword evidence="3" id="KW-1185">Reference proteome</keyword>
<feature type="compositionally biased region" description="Polar residues" evidence="1">
    <location>
        <begin position="59"/>
        <end position="74"/>
    </location>
</feature>
<dbReference type="Pfam" id="PF11905">
    <property type="entry name" value="DUF3425"/>
    <property type="match status" value="1"/>
</dbReference>
<dbReference type="InterPro" id="IPR021833">
    <property type="entry name" value="DUF3425"/>
</dbReference>
<proteinExistence type="predicted"/>
<dbReference type="PANTHER" id="PTHR38116">
    <property type="entry name" value="CHROMOSOME 7, WHOLE GENOME SHOTGUN SEQUENCE"/>
    <property type="match status" value="1"/>
</dbReference>
<protein>
    <recommendedName>
        <fullName evidence="4">BZIP domain-containing protein</fullName>
    </recommendedName>
</protein>
<evidence type="ECO:0000313" key="3">
    <source>
        <dbReference type="Proteomes" id="UP000241462"/>
    </source>
</evidence>
<reference evidence="2 3" key="1">
    <citation type="journal article" date="2018" name="Mycol. Prog.">
        <title>Coniella lustricola, a new species from submerged detritus.</title>
        <authorList>
            <person name="Raudabaugh D.B."/>
            <person name="Iturriaga T."/>
            <person name="Carver A."/>
            <person name="Mondo S."/>
            <person name="Pangilinan J."/>
            <person name="Lipzen A."/>
            <person name="He G."/>
            <person name="Amirebrahimi M."/>
            <person name="Grigoriev I.V."/>
            <person name="Miller A.N."/>
        </authorList>
    </citation>
    <scope>NUCLEOTIDE SEQUENCE [LARGE SCALE GENOMIC DNA]</scope>
    <source>
        <strain evidence="2 3">B22-T-1</strain>
    </source>
</reference>
<evidence type="ECO:0000313" key="2">
    <source>
        <dbReference type="EMBL" id="PSR77307.1"/>
    </source>
</evidence>
<dbReference type="STRING" id="2025994.A0A2T2ZUU1"/>
<dbReference type="PANTHER" id="PTHR38116:SF1">
    <property type="entry name" value="BZIP DOMAIN-CONTAINING PROTEIN"/>
    <property type="match status" value="1"/>
</dbReference>
<dbReference type="AlphaFoldDB" id="A0A2T2ZUU1"/>
<dbReference type="InParanoid" id="A0A2T2ZUU1"/>